<keyword evidence="4" id="KW-1185">Reference proteome</keyword>
<evidence type="ECO:0000313" key="4">
    <source>
        <dbReference type="Proteomes" id="UP001521785"/>
    </source>
</evidence>
<dbReference type="Proteomes" id="UP001521785">
    <property type="component" value="Unassembled WGS sequence"/>
</dbReference>
<sequence>MVPKEPFLRGYKLHAETVNRAIFSLGQADDSSKVPIPAMATSRRPCQASDGGRSVRSIQISPRHPATPGPSRQPSAGISPSPYRTVPSSTVSDRSPRFRATFQQSHPPQAQEHPYPLSRRSSFADVAVATSAVQNLGPLLPKYHDQLLHLDQVNRTIEQDMDKEMNDADAALFQPLGPPPRLPSLRPLHGPSLQPLHAKVSRAKELMQTTSAQYEDTLMPFANAMSRELDCQTARAGMDSSILATREAIARADASCRVYDREFEGHKIRLQQLEGELGDLLVEEARLLTQHTDAARECVELLQARSIALQAAADAQHAWLEAARRYVTTRAKLVRRGLQAWLQVLAFTILLCIAQVRCAAGVSQLRIRGQPAPYGIRLLPYLQLAVFALIPLLSWYEWVGRHVG</sequence>
<keyword evidence="2" id="KW-0812">Transmembrane</keyword>
<proteinExistence type="predicted"/>
<accession>A0ABR3R5N4</accession>
<feature type="transmembrane region" description="Helical" evidence="2">
    <location>
        <begin position="340"/>
        <end position="362"/>
    </location>
</feature>
<dbReference type="EMBL" id="JAKJXO020000010">
    <property type="protein sequence ID" value="KAL1599740.1"/>
    <property type="molecule type" value="Genomic_DNA"/>
</dbReference>
<feature type="transmembrane region" description="Helical" evidence="2">
    <location>
        <begin position="374"/>
        <end position="396"/>
    </location>
</feature>
<feature type="region of interest" description="Disordered" evidence="1">
    <location>
        <begin position="30"/>
        <end position="94"/>
    </location>
</feature>
<organism evidence="3 4">
    <name type="scientific">Paraconiothyrium brasiliense</name>
    <dbReference type="NCBI Taxonomy" id="300254"/>
    <lineage>
        <taxon>Eukaryota</taxon>
        <taxon>Fungi</taxon>
        <taxon>Dikarya</taxon>
        <taxon>Ascomycota</taxon>
        <taxon>Pezizomycotina</taxon>
        <taxon>Dothideomycetes</taxon>
        <taxon>Pleosporomycetidae</taxon>
        <taxon>Pleosporales</taxon>
        <taxon>Massarineae</taxon>
        <taxon>Didymosphaeriaceae</taxon>
        <taxon>Paraconiothyrium</taxon>
    </lineage>
</organism>
<keyword evidence="2" id="KW-1133">Transmembrane helix</keyword>
<evidence type="ECO:0000256" key="2">
    <source>
        <dbReference type="SAM" id="Phobius"/>
    </source>
</evidence>
<name>A0ABR3R5N4_9PLEO</name>
<keyword evidence="2" id="KW-0472">Membrane</keyword>
<gene>
    <name evidence="3" type="ORF">SLS60_007544</name>
</gene>
<protein>
    <submittedName>
        <fullName evidence="3">Uncharacterized protein</fullName>
    </submittedName>
</protein>
<comment type="caution">
    <text evidence="3">The sequence shown here is derived from an EMBL/GenBank/DDBJ whole genome shotgun (WGS) entry which is preliminary data.</text>
</comment>
<evidence type="ECO:0000313" key="3">
    <source>
        <dbReference type="EMBL" id="KAL1599740.1"/>
    </source>
</evidence>
<reference evidence="3 4" key="1">
    <citation type="submission" date="2024-02" db="EMBL/GenBank/DDBJ databases">
        <title>De novo assembly and annotation of 12 fungi associated with fruit tree decline syndrome in Ontario, Canada.</title>
        <authorList>
            <person name="Sulman M."/>
            <person name="Ellouze W."/>
            <person name="Ilyukhin E."/>
        </authorList>
    </citation>
    <scope>NUCLEOTIDE SEQUENCE [LARGE SCALE GENOMIC DNA]</scope>
    <source>
        <strain evidence="3 4">M42-189</strain>
    </source>
</reference>
<evidence type="ECO:0000256" key="1">
    <source>
        <dbReference type="SAM" id="MobiDB-lite"/>
    </source>
</evidence>